<gene>
    <name evidence="1" type="ORF">Dsin_005755</name>
</gene>
<accession>A0AAE0EEX3</accession>
<dbReference type="AlphaFoldDB" id="A0AAE0EEX3"/>
<comment type="caution">
    <text evidence="1">The sequence shown here is derived from an EMBL/GenBank/DDBJ whole genome shotgun (WGS) entry which is preliminary data.</text>
</comment>
<dbReference type="EMBL" id="JANJYJ010000002">
    <property type="protein sequence ID" value="KAK3225893.1"/>
    <property type="molecule type" value="Genomic_DNA"/>
</dbReference>
<protein>
    <submittedName>
        <fullName evidence="1">Uncharacterized protein</fullName>
    </submittedName>
</protein>
<evidence type="ECO:0000313" key="2">
    <source>
        <dbReference type="Proteomes" id="UP001281410"/>
    </source>
</evidence>
<name>A0AAE0EEX3_9ROSI</name>
<evidence type="ECO:0000313" key="1">
    <source>
        <dbReference type="EMBL" id="KAK3225893.1"/>
    </source>
</evidence>
<reference evidence="1" key="1">
    <citation type="journal article" date="2023" name="Plant J.">
        <title>Genome sequences and population genomics provide insights into the demographic history, inbreeding, and mutation load of two 'living fossil' tree species of Dipteronia.</title>
        <authorList>
            <person name="Feng Y."/>
            <person name="Comes H.P."/>
            <person name="Chen J."/>
            <person name="Zhu S."/>
            <person name="Lu R."/>
            <person name="Zhang X."/>
            <person name="Li P."/>
            <person name="Qiu J."/>
            <person name="Olsen K.M."/>
            <person name="Qiu Y."/>
        </authorList>
    </citation>
    <scope>NUCLEOTIDE SEQUENCE</scope>
    <source>
        <strain evidence="1">NBL</strain>
    </source>
</reference>
<keyword evidence="2" id="KW-1185">Reference proteome</keyword>
<organism evidence="1 2">
    <name type="scientific">Dipteronia sinensis</name>
    <dbReference type="NCBI Taxonomy" id="43782"/>
    <lineage>
        <taxon>Eukaryota</taxon>
        <taxon>Viridiplantae</taxon>
        <taxon>Streptophyta</taxon>
        <taxon>Embryophyta</taxon>
        <taxon>Tracheophyta</taxon>
        <taxon>Spermatophyta</taxon>
        <taxon>Magnoliopsida</taxon>
        <taxon>eudicotyledons</taxon>
        <taxon>Gunneridae</taxon>
        <taxon>Pentapetalae</taxon>
        <taxon>rosids</taxon>
        <taxon>malvids</taxon>
        <taxon>Sapindales</taxon>
        <taxon>Sapindaceae</taxon>
        <taxon>Hippocastanoideae</taxon>
        <taxon>Acereae</taxon>
        <taxon>Dipteronia</taxon>
    </lineage>
</organism>
<proteinExistence type="predicted"/>
<sequence>MISNCFIIDKSYHYDRNFFSIVARMQHFSPVFSNFCSYGWCAICHLLKYSIVLLEFYFGYECMIYTDFLDMATQTMTFGHLHHSEPKHVQGLVVYNHWTCSSPLFCVASS</sequence>
<dbReference type="Proteomes" id="UP001281410">
    <property type="component" value="Unassembled WGS sequence"/>
</dbReference>